<dbReference type="Gene3D" id="3.40.50.300">
    <property type="entry name" value="P-loop containing nucleotide triphosphate hydrolases"/>
    <property type="match status" value="1"/>
</dbReference>
<organism evidence="3 4">
    <name type="scientific">Saccoglossus kowalevskii</name>
    <name type="common">Acorn worm</name>
    <dbReference type="NCBI Taxonomy" id="10224"/>
    <lineage>
        <taxon>Eukaryota</taxon>
        <taxon>Metazoa</taxon>
        <taxon>Hemichordata</taxon>
        <taxon>Enteropneusta</taxon>
        <taxon>Harrimaniidae</taxon>
        <taxon>Saccoglossus</taxon>
    </lineage>
</organism>
<dbReference type="RefSeq" id="XP_006823301.1">
    <property type="nucleotide sequence ID" value="XM_006823238.1"/>
</dbReference>
<keyword evidence="1" id="KW-0812">Transmembrane</keyword>
<protein>
    <submittedName>
        <fullName evidence="4">Carbohydrate sulfotransferase 3-like</fullName>
    </submittedName>
</protein>
<dbReference type="InterPro" id="IPR000863">
    <property type="entry name" value="Sulfotransferase_dom"/>
</dbReference>
<dbReference type="Pfam" id="PF00685">
    <property type="entry name" value="Sulfotransfer_1"/>
    <property type="match status" value="1"/>
</dbReference>
<reference evidence="4" key="1">
    <citation type="submission" date="2025-08" db="UniProtKB">
        <authorList>
            <consortium name="RefSeq"/>
        </authorList>
    </citation>
    <scope>IDENTIFICATION</scope>
    <source>
        <tissue evidence="4">Testes</tissue>
    </source>
</reference>
<evidence type="ECO:0000313" key="4">
    <source>
        <dbReference type="RefSeq" id="XP_006823301.1"/>
    </source>
</evidence>
<dbReference type="SUPFAM" id="SSF52540">
    <property type="entry name" value="P-loop containing nucleoside triphosphate hydrolases"/>
    <property type="match status" value="1"/>
</dbReference>
<dbReference type="InterPro" id="IPR027417">
    <property type="entry name" value="P-loop_NTPase"/>
</dbReference>
<proteinExistence type="predicted"/>
<feature type="transmembrane region" description="Helical" evidence="1">
    <location>
        <begin position="7"/>
        <end position="26"/>
    </location>
</feature>
<feature type="domain" description="Sulfotransferase" evidence="2">
    <location>
        <begin position="65"/>
        <end position="296"/>
    </location>
</feature>
<dbReference type="Proteomes" id="UP000694865">
    <property type="component" value="Unplaced"/>
</dbReference>
<keyword evidence="3" id="KW-1185">Reference proteome</keyword>
<dbReference type="PANTHER" id="PTHR10704:SF44">
    <property type="entry name" value="LD35051P-RELATED"/>
    <property type="match status" value="1"/>
</dbReference>
<evidence type="ECO:0000259" key="2">
    <source>
        <dbReference type="Pfam" id="PF00685"/>
    </source>
</evidence>
<keyword evidence="1" id="KW-0472">Membrane</keyword>
<keyword evidence="1" id="KW-1133">Transmembrane helix</keyword>
<dbReference type="PANTHER" id="PTHR10704">
    <property type="entry name" value="CARBOHYDRATE SULFOTRANSFERASE"/>
    <property type="match status" value="1"/>
</dbReference>
<evidence type="ECO:0000256" key="1">
    <source>
        <dbReference type="SAM" id="Phobius"/>
    </source>
</evidence>
<accession>A0ABM0MTG0</accession>
<evidence type="ECO:0000313" key="3">
    <source>
        <dbReference type="Proteomes" id="UP000694865"/>
    </source>
</evidence>
<name>A0ABM0MTG0_SACKO</name>
<sequence length="344" mass="40008">MGRRLKLWLAVIILVSILIKSVMWYLDWSSSSSKDTTVTISENIPGILEPQNNMISVLNQNKSIHVLINARMRTGSTLTGRYFSNHPDIMYLYEPELTLRYSLHYDVFNDSAANVEKLQKPFYDIIEGFFDCNYTRRPELLPFTNKTKWMKFSNGLAHLKGPQFNAKQITKLCETKAHRAVKTVRINDISKGLETLKKYDVKVIQIVRDPRGMINSRIKYEHLDTRQKQGKSAQKISEASKNYCTWLKTNIDAVFNGSAWLKEHYMIVRYEDLSERPRQVVPQMYDFIGLSNTKESDTILSSQKIIRGNAIKWRYSLPFNQTRIVQNNCPDDIFETLGYVKVNE</sequence>
<dbReference type="GeneID" id="102803472"/>
<dbReference type="InterPro" id="IPR051135">
    <property type="entry name" value="Gal/GlcNAc/GalNAc_ST"/>
</dbReference>
<gene>
    <name evidence="4" type="primary">LOC102803472</name>
</gene>